<feature type="coiled-coil region" evidence="1">
    <location>
        <begin position="55"/>
        <end position="151"/>
    </location>
</feature>
<dbReference type="AlphaFoldDB" id="A0A7V3YHR6"/>
<dbReference type="PANTHER" id="PTHR18867:SF12">
    <property type="entry name" value="DNA REPAIR PROTEIN RAD50"/>
    <property type="match status" value="1"/>
</dbReference>
<keyword evidence="1" id="KW-0175">Coiled coil</keyword>
<feature type="coiled-coil region" evidence="1">
    <location>
        <begin position="189"/>
        <end position="314"/>
    </location>
</feature>
<dbReference type="Gene3D" id="3.10.350.10">
    <property type="entry name" value="LysM domain"/>
    <property type="match status" value="1"/>
</dbReference>
<dbReference type="PANTHER" id="PTHR18867">
    <property type="entry name" value="RAD50"/>
    <property type="match status" value="1"/>
</dbReference>
<evidence type="ECO:0000256" key="1">
    <source>
        <dbReference type="SAM" id="Coils"/>
    </source>
</evidence>
<protein>
    <submittedName>
        <fullName evidence="3">LysM peptidoglycan-binding domain-containing protein</fullName>
    </submittedName>
</protein>
<dbReference type="GO" id="GO:0003691">
    <property type="term" value="F:double-stranded telomeric DNA binding"/>
    <property type="evidence" value="ECO:0007669"/>
    <property type="project" value="TreeGrafter"/>
</dbReference>
<feature type="coiled-coil region" evidence="1">
    <location>
        <begin position="596"/>
        <end position="775"/>
    </location>
</feature>
<evidence type="ECO:0000259" key="2">
    <source>
        <dbReference type="PROSITE" id="PS51782"/>
    </source>
</evidence>
<dbReference type="InterPro" id="IPR018392">
    <property type="entry name" value="LysM"/>
</dbReference>
<dbReference type="GO" id="GO:0043047">
    <property type="term" value="F:single-stranded telomeric DNA binding"/>
    <property type="evidence" value="ECO:0007669"/>
    <property type="project" value="TreeGrafter"/>
</dbReference>
<dbReference type="CDD" id="cd00118">
    <property type="entry name" value="LysM"/>
    <property type="match status" value="1"/>
</dbReference>
<dbReference type="Gene3D" id="1.20.1480.30">
    <property type="entry name" value="Designed four-helix bundle protein"/>
    <property type="match status" value="1"/>
</dbReference>
<dbReference type="InterPro" id="IPR036779">
    <property type="entry name" value="LysM_dom_sf"/>
</dbReference>
<comment type="caution">
    <text evidence="3">The sequence shown here is derived from an EMBL/GenBank/DDBJ whole genome shotgun (WGS) entry which is preliminary data.</text>
</comment>
<dbReference type="EMBL" id="DTFV01000122">
    <property type="protein sequence ID" value="HGI31338.1"/>
    <property type="molecule type" value="Genomic_DNA"/>
</dbReference>
<feature type="domain" description="LysM" evidence="2">
    <location>
        <begin position="776"/>
        <end position="825"/>
    </location>
</feature>
<proteinExistence type="predicted"/>
<dbReference type="GO" id="GO:0007004">
    <property type="term" value="P:telomere maintenance via telomerase"/>
    <property type="evidence" value="ECO:0007669"/>
    <property type="project" value="TreeGrafter"/>
</dbReference>
<dbReference type="PROSITE" id="PS51782">
    <property type="entry name" value="LYSM"/>
    <property type="match status" value="1"/>
</dbReference>
<organism evidence="3">
    <name type="scientific">Candidatus Caldatribacterium californiense</name>
    <dbReference type="NCBI Taxonomy" id="1454726"/>
    <lineage>
        <taxon>Bacteria</taxon>
        <taxon>Pseudomonadati</taxon>
        <taxon>Atribacterota</taxon>
        <taxon>Atribacteria</taxon>
        <taxon>Atribacterales</taxon>
        <taxon>Candidatus Caldatribacteriaceae</taxon>
        <taxon>Candidatus Caldatribacterium</taxon>
    </lineage>
</organism>
<sequence>MKNWLALIIAFLALGVSLVVIVSLTGVSRDVRNIAGRMVAVEKGLEETRAVPQSMAEMEQRIADLEGQLKMVKGLEEEIRALSATLAEKSQTLEDLSRARKAMESSLARFEENLNAWTTKVTTLEETAKKLEVLQESLRNLEQSIAALSIDERFSALLQYFEGKVRELKQTVADLSGRLETSAALSQEVEELRSTLVSTQGDVQRLQGEMRELLEEKTRTLQEDVGKAIIALEEKVRAIERSIAALSVDERFSALLQYFEGKIQEVRDALFTLQQEVTAWKEKTVPLEVFEKALQTLEEKFQSLEQEFTEYEKKTEESMGNLRELLGEVQLAQEDYGRRLEESLLTFSQKITALEKELQGLSQSVASFGGDFEKVQATFQEFSQRLSSLQEKLLGFESGMDTWKETTLQSLRKEVEALAAALPSPQDLEEVRAEVVTLLEERESLRARFQELAAEQANIVQELEGKGKDILALKEKIATLSEKEEVANLRAQLAMLLDVQSNLENALKKTEENIRALEASLQAKDEEVARTLEKLFAQVQDLSQSLESFGRRLEEVHAQGQALSPVREDLVEIQKTLELLDARLAEIEKFSKEMLREDLKTRVKAIEGEIATLQGELGKVAEESRASIPELQTIRSLLENLEKNKASLEERIEELYSLLESGKKREEIEKDIESLLREKDTLQEEIKRLAQERMDLEGELGRRKEELARIDRELEVLRAQEGSAERIQELEREREEAEKAIDRLQQELKDKEDQIEALQRRNEELSAQLEEAKKFTSYVILPWDSLWKIARRYYRDGRKWRIIWEANREKIPDPEKLQPYVEIRIPRVPENS</sequence>
<feature type="coiled-coil region" evidence="1">
    <location>
        <begin position="486"/>
        <end position="534"/>
    </location>
</feature>
<dbReference type="GO" id="GO:0000722">
    <property type="term" value="P:telomere maintenance via recombination"/>
    <property type="evidence" value="ECO:0007669"/>
    <property type="project" value="TreeGrafter"/>
</dbReference>
<gene>
    <name evidence="3" type="ORF">ENV30_08565</name>
</gene>
<accession>A0A7V3YHR6</accession>
<name>A0A7V3YHR6_9BACT</name>
<reference evidence="3" key="1">
    <citation type="journal article" date="2020" name="mSystems">
        <title>Genome- and Community-Level Interaction Insights into Carbon Utilization and Element Cycling Functions of Hydrothermarchaeota in Hydrothermal Sediment.</title>
        <authorList>
            <person name="Zhou Z."/>
            <person name="Liu Y."/>
            <person name="Xu W."/>
            <person name="Pan J."/>
            <person name="Luo Z.H."/>
            <person name="Li M."/>
        </authorList>
    </citation>
    <scope>NUCLEOTIDE SEQUENCE [LARGE SCALE GENOMIC DNA]</scope>
    <source>
        <strain evidence="3">SpSt-747</strain>
    </source>
</reference>
<dbReference type="GO" id="GO:0051880">
    <property type="term" value="F:G-quadruplex DNA binding"/>
    <property type="evidence" value="ECO:0007669"/>
    <property type="project" value="TreeGrafter"/>
</dbReference>
<dbReference type="GO" id="GO:0006302">
    <property type="term" value="P:double-strand break repair"/>
    <property type="evidence" value="ECO:0007669"/>
    <property type="project" value="TreeGrafter"/>
</dbReference>
<dbReference type="Gene3D" id="1.10.287.1490">
    <property type="match status" value="3"/>
</dbReference>
<feature type="coiled-coil region" evidence="1">
    <location>
        <begin position="428"/>
        <end position="462"/>
    </location>
</feature>
<evidence type="ECO:0000313" key="3">
    <source>
        <dbReference type="EMBL" id="HGI31338.1"/>
    </source>
</evidence>